<dbReference type="InterPro" id="IPR001547">
    <property type="entry name" value="Glyco_hydro_5"/>
</dbReference>
<gene>
    <name evidence="13" type="ORF">B9Z19DRAFT_1124454</name>
</gene>
<comment type="caution">
    <text evidence="13">The sequence shown here is derived from an EMBL/GenBank/DDBJ whole genome shotgun (WGS) entry which is preliminary data.</text>
</comment>
<dbReference type="EC" id="3.2.1.58" evidence="9"/>
<evidence type="ECO:0000313" key="14">
    <source>
        <dbReference type="Proteomes" id="UP000244722"/>
    </source>
</evidence>
<evidence type="ECO:0000256" key="2">
    <source>
        <dbReference type="ARBA" id="ARBA00005641"/>
    </source>
</evidence>
<feature type="chain" id="PRO_5015787305" description="glucan 1,3-beta-glucosidase" evidence="11">
    <location>
        <begin position="20"/>
        <end position="423"/>
    </location>
</feature>
<evidence type="ECO:0000256" key="9">
    <source>
        <dbReference type="ARBA" id="ARBA00038929"/>
    </source>
</evidence>
<dbReference type="STRING" id="42251.A0A2T6ZWP0"/>
<evidence type="ECO:0000256" key="11">
    <source>
        <dbReference type="SAM" id="SignalP"/>
    </source>
</evidence>
<evidence type="ECO:0000256" key="4">
    <source>
        <dbReference type="ARBA" id="ARBA00022729"/>
    </source>
</evidence>
<dbReference type="GO" id="GO:0005576">
    <property type="term" value="C:extracellular region"/>
    <property type="evidence" value="ECO:0007669"/>
    <property type="project" value="UniProtKB-SubCell"/>
</dbReference>
<dbReference type="InterPro" id="IPR017853">
    <property type="entry name" value="GH"/>
</dbReference>
<dbReference type="PANTHER" id="PTHR31297">
    <property type="entry name" value="GLUCAN ENDO-1,6-BETA-GLUCOSIDASE B"/>
    <property type="match status" value="1"/>
</dbReference>
<reference evidence="13 14" key="1">
    <citation type="submission" date="2017-04" db="EMBL/GenBank/DDBJ databases">
        <title>Draft genome sequence of Tuber borchii Vittad., a whitish edible truffle.</title>
        <authorList>
            <consortium name="DOE Joint Genome Institute"/>
            <person name="Murat C."/>
            <person name="Kuo A."/>
            <person name="Barry K.W."/>
            <person name="Clum A."/>
            <person name="Dockter R.B."/>
            <person name="Fauchery L."/>
            <person name="Iotti M."/>
            <person name="Kohler A."/>
            <person name="Labutti K."/>
            <person name="Lindquist E.A."/>
            <person name="Lipzen A."/>
            <person name="Ohm R.A."/>
            <person name="Wang M."/>
            <person name="Grigoriev I.V."/>
            <person name="Zambonelli A."/>
            <person name="Martin F.M."/>
        </authorList>
    </citation>
    <scope>NUCLEOTIDE SEQUENCE [LARGE SCALE GENOMIC DNA]</scope>
    <source>
        <strain evidence="13 14">Tbo3840</strain>
    </source>
</reference>
<comment type="subcellular location">
    <subcellularLocation>
        <location evidence="1">Secreted</location>
    </subcellularLocation>
</comment>
<dbReference type="AlphaFoldDB" id="A0A2T6ZWP0"/>
<comment type="catalytic activity">
    <reaction evidence="8">
        <text>Successive hydrolysis of beta-D-glucose units from the non-reducing ends of (1-&gt;3)-beta-D-glucans, releasing alpha-glucose.</text>
        <dbReference type="EC" id="3.2.1.58"/>
    </reaction>
</comment>
<evidence type="ECO:0000256" key="8">
    <source>
        <dbReference type="ARBA" id="ARBA00036824"/>
    </source>
</evidence>
<dbReference type="FunFam" id="3.20.20.80:FF:000033">
    <property type="entry name" value="Glucan 1,3-beta-glucosidase A"/>
    <property type="match status" value="1"/>
</dbReference>
<dbReference type="OrthoDB" id="62120at2759"/>
<keyword evidence="3" id="KW-0964">Secreted</keyword>
<keyword evidence="14" id="KW-1185">Reference proteome</keyword>
<dbReference type="Gene3D" id="3.20.20.80">
    <property type="entry name" value="Glycosidases"/>
    <property type="match status" value="1"/>
</dbReference>
<dbReference type="Pfam" id="PF00150">
    <property type="entry name" value="Cellulase"/>
    <property type="match status" value="1"/>
</dbReference>
<dbReference type="PANTHER" id="PTHR31297:SF1">
    <property type="entry name" value="GLUCAN 1,3-BETA-GLUCOSIDASE I_II-RELATED"/>
    <property type="match status" value="1"/>
</dbReference>
<protein>
    <recommendedName>
        <fullName evidence="9">glucan 1,3-beta-glucosidase</fullName>
        <ecNumber evidence="9">3.2.1.58</ecNumber>
    </recommendedName>
</protein>
<organism evidence="13 14">
    <name type="scientific">Tuber borchii</name>
    <name type="common">White truffle</name>
    <dbReference type="NCBI Taxonomy" id="42251"/>
    <lineage>
        <taxon>Eukaryota</taxon>
        <taxon>Fungi</taxon>
        <taxon>Dikarya</taxon>
        <taxon>Ascomycota</taxon>
        <taxon>Pezizomycotina</taxon>
        <taxon>Pezizomycetes</taxon>
        <taxon>Pezizales</taxon>
        <taxon>Tuberaceae</taxon>
        <taxon>Tuber</taxon>
    </lineage>
</organism>
<evidence type="ECO:0000256" key="10">
    <source>
        <dbReference type="RuleBase" id="RU361153"/>
    </source>
</evidence>
<dbReference type="EMBL" id="NESQ01000078">
    <property type="protein sequence ID" value="PUU79911.1"/>
    <property type="molecule type" value="Genomic_DNA"/>
</dbReference>
<feature type="domain" description="Glycoside hydrolase family 5" evidence="12">
    <location>
        <begin position="88"/>
        <end position="280"/>
    </location>
</feature>
<keyword evidence="6 10" id="KW-0326">Glycosidase</keyword>
<dbReference type="InterPro" id="IPR050386">
    <property type="entry name" value="Glycosyl_hydrolase_5"/>
</dbReference>
<keyword evidence="4 11" id="KW-0732">Signal</keyword>
<proteinExistence type="inferred from homology"/>
<keyword evidence="7" id="KW-0961">Cell wall biogenesis/degradation</keyword>
<evidence type="ECO:0000256" key="7">
    <source>
        <dbReference type="ARBA" id="ARBA00023316"/>
    </source>
</evidence>
<sequence>MRFKSLHLLTALLVDGVQSSVLLWNRAKSDLGARALTFDYANVKVRGVNLGGWFVLEPWITPSLFEPFGGSVVDEYNLCRTLGKDACQATLENHWSTFYSQADFQQIAAAGLNHVRIPIGYWAIRPLPGDPYVQGQLNHLNNAINWAGSVGLKVWIDLHGAPGSQNGFDNSGKRDSIEWQQGDNVQHTIETIRDLARIYAQSQYNSIVTAIELLNEPFGPSLDRGKIEQYWKDGWGTVRDFNDIGVVIGDAFFDTKSWNGFMTTGWDHVLMDTHHYQVFDGGQLLLSPQGHVSAACSFGRSLVGVDKWTVVGEWSAARTDCTKWLNGVGRGTRWEGTLAGGPSKIGDCGNRVQGSVASYSPEEKANTRAFIEAQLDAYELVNGWFFWTWKSQGSPDWELRDLLANGLFPQPITSREVNNRCGF</sequence>
<dbReference type="GO" id="GO:0071555">
    <property type="term" value="P:cell wall organization"/>
    <property type="evidence" value="ECO:0007669"/>
    <property type="project" value="UniProtKB-KW"/>
</dbReference>
<evidence type="ECO:0000256" key="3">
    <source>
        <dbReference type="ARBA" id="ARBA00022525"/>
    </source>
</evidence>
<dbReference type="GO" id="GO:0004338">
    <property type="term" value="F:glucan exo-1,3-beta-glucosidase activity"/>
    <property type="evidence" value="ECO:0007669"/>
    <property type="project" value="UniProtKB-EC"/>
</dbReference>
<evidence type="ECO:0000259" key="12">
    <source>
        <dbReference type="Pfam" id="PF00150"/>
    </source>
</evidence>
<evidence type="ECO:0000256" key="5">
    <source>
        <dbReference type="ARBA" id="ARBA00022801"/>
    </source>
</evidence>
<dbReference type="Proteomes" id="UP000244722">
    <property type="component" value="Unassembled WGS sequence"/>
</dbReference>
<accession>A0A2T6ZWP0</accession>
<dbReference type="GO" id="GO:0009251">
    <property type="term" value="P:glucan catabolic process"/>
    <property type="evidence" value="ECO:0007669"/>
    <property type="project" value="TreeGrafter"/>
</dbReference>
<comment type="similarity">
    <text evidence="2 10">Belongs to the glycosyl hydrolase 5 (cellulase A) family.</text>
</comment>
<keyword evidence="5 10" id="KW-0378">Hydrolase</keyword>
<feature type="signal peptide" evidence="11">
    <location>
        <begin position="1"/>
        <end position="19"/>
    </location>
</feature>
<evidence type="ECO:0000256" key="6">
    <source>
        <dbReference type="ARBA" id="ARBA00023295"/>
    </source>
</evidence>
<dbReference type="GO" id="GO:0009986">
    <property type="term" value="C:cell surface"/>
    <property type="evidence" value="ECO:0007669"/>
    <property type="project" value="TreeGrafter"/>
</dbReference>
<name>A0A2T6ZWP0_TUBBO</name>
<evidence type="ECO:0000256" key="1">
    <source>
        <dbReference type="ARBA" id="ARBA00004613"/>
    </source>
</evidence>
<evidence type="ECO:0000313" key="13">
    <source>
        <dbReference type="EMBL" id="PUU79911.1"/>
    </source>
</evidence>
<dbReference type="SUPFAM" id="SSF51445">
    <property type="entry name" value="(Trans)glycosidases"/>
    <property type="match status" value="1"/>
</dbReference>